<keyword evidence="1" id="KW-0812">Transmembrane</keyword>
<evidence type="ECO:0000313" key="2">
    <source>
        <dbReference type="EMBL" id="KAA1166167.1"/>
    </source>
</evidence>
<evidence type="ECO:0000256" key="1">
    <source>
        <dbReference type="SAM" id="Phobius"/>
    </source>
</evidence>
<name>A0ABQ6RNC8_9GAMM</name>
<comment type="caution">
    <text evidence="2">The sequence shown here is derived from an EMBL/GenBank/DDBJ whole genome shotgun (WGS) entry which is preliminary data.</text>
</comment>
<dbReference type="Proteomes" id="UP000322915">
    <property type="component" value="Unassembled WGS sequence"/>
</dbReference>
<reference evidence="2 3" key="1">
    <citation type="submission" date="2019-01" db="EMBL/GenBank/DDBJ databases">
        <title>Genome sequences of marine Pseudoalteromonas species.</title>
        <authorList>
            <person name="Boraston A.B."/>
            <person name="Hehemann J.-H."/>
            <person name="Vickers C.J."/>
            <person name="Salama-Alber O."/>
            <person name="Abe K."/>
            <person name="Hettle A.J."/>
        </authorList>
    </citation>
    <scope>NUCLEOTIDE SEQUENCE [LARGE SCALE GENOMIC DNA]</scope>
    <source>
        <strain evidence="2 3">PS47</strain>
    </source>
</reference>
<evidence type="ECO:0008006" key="4">
    <source>
        <dbReference type="Google" id="ProtNLM"/>
    </source>
</evidence>
<sequence length="176" mass="19373">MKYRLIIFLFIIINLFGCANTNLNSNVTVKLPEHIIYSGKGLAASAALMGAIGPSGIAIGAAIDIGIGKDIQSKNDRHRLQAEIKKAVNVHNSLEVNVIKNIDLEEIKFKQKGSDKFVILIINGVVTFSTGKQCIINAKSDESYEFTKLKNKKNYANEIVINKVASIIKSRRICQI</sequence>
<keyword evidence="3" id="KW-1185">Reference proteome</keyword>
<evidence type="ECO:0000313" key="3">
    <source>
        <dbReference type="Proteomes" id="UP000322915"/>
    </source>
</evidence>
<organism evidence="2 3">
    <name type="scientific">Pseudoalteromonas fuliginea</name>
    <dbReference type="NCBI Taxonomy" id="1872678"/>
    <lineage>
        <taxon>Bacteria</taxon>
        <taxon>Pseudomonadati</taxon>
        <taxon>Pseudomonadota</taxon>
        <taxon>Gammaproteobacteria</taxon>
        <taxon>Alteromonadales</taxon>
        <taxon>Pseudoalteromonadaceae</taxon>
        <taxon>Pseudoalteromonas</taxon>
    </lineage>
</organism>
<gene>
    <name evidence="2" type="ORF">EU509_00525</name>
</gene>
<keyword evidence="1" id="KW-1133">Transmembrane helix</keyword>
<keyword evidence="1" id="KW-0472">Membrane</keyword>
<feature type="transmembrane region" description="Helical" evidence="1">
    <location>
        <begin position="42"/>
        <end position="67"/>
    </location>
</feature>
<dbReference type="EMBL" id="SEUJ01000038">
    <property type="protein sequence ID" value="KAA1166167.1"/>
    <property type="molecule type" value="Genomic_DNA"/>
</dbReference>
<protein>
    <recommendedName>
        <fullName evidence="4">Lipoprotein</fullName>
    </recommendedName>
</protein>
<accession>A0ABQ6RNC8</accession>
<dbReference type="RefSeq" id="WP_149604862.1">
    <property type="nucleotide sequence ID" value="NZ_SEUJ01000038.1"/>
</dbReference>
<proteinExistence type="predicted"/>